<name>A0ABR1TWG4_9PEZI</name>
<sequence length="344" mass="40133">MRLPTGLDFEPTEGVPLADDAVRTKLQHMDKGCMGDLWYHLMNQAREKMILVEDGVFKDRSSMKRLLRNDKKGHSVSRMLLYSIPKKLLSDVFLGKFSHQAKLPEDDPLSIDCGIYHRDGPGAYVVTIAVEGRKGAWLTGAELQMQIEKIDLYLKADEEQTDMIEYTRRIDRYYCKDGCVAPVYTAVDQARGKIEQFRRSLARLASLAKAETPLVQAPCYVGCSSDATRKRNEKHFPDTNWTRNKGNYTWWLTLSCMRDMVLEPEPSSTRDDPKRSWIKDKEATEYYRPWYLENMRDTRDTFQKREVLLDFIDSGKLDQYMTQIEQQIDRVEILFRVRDKMRGK</sequence>
<gene>
    <name evidence="1" type="ORF">PG993_002381</name>
</gene>
<dbReference type="Proteomes" id="UP001444661">
    <property type="component" value="Unassembled WGS sequence"/>
</dbReference>
<reference evidence="1 2" key="1">
    <citation type="submission" date="2023-01" db="EMBL/GenBank/DDBJ databases">
        <title>Analysis of 21 Apiospora genomes using comparative genomics revels a genus with tremendous synthesis potential of carbohydrate active enzymes and secondary metabolites.</title>
        <authorList>
            <person name="Sorensen T."/>
        </authorList>
    </citation>
    <scope>NUCLEOTIDE SEQUENCE [LARGE SCALE GENOMIC DNA]</scope>
    <source>
        <strain evidence="1 2">CBS 33761</strain>
    </source>
</reference>
<organism evidence="1 2">
    <name type="scientific">Apiospora rasikravindrae</name>
    <dbReference type="NCBI Taxonomy" id="990691"/>
    <lineage>
        <taxon>Eukaryota</taxon>
        <taxon>Fungi</taxon>
        <taxon>Dikarya</taxon>
        <taxon>Ascomycota</taxon>
        <taxon>Pezizomycotina</taxon>
        <taxon>Sordariomycetes</taxon>
        <taxon>Xylariomycetidae</taxon>
        <taxon>Amphisphaeriales</taxon>
        <taxon>Apiosporaceae</taxon>
        <taxon>Apiospora</taxon>
    </lineage>
</organism>
<comment type="caution">
    <text evidence="1">The sequence shown here is derived from an EMBL/GenBank/DDBJ whole genome shotgun (WGS) entry which is preliminary data.</text>
</comment>
<keyword evidence="2" id="KW-1185">Reference proteome</keyword>
<proteinExistence type="predicted"/>
<evidence type="ECO:0000313" key="2">
    <source>
        <dbReference type="Proteomes" id="UP001444661"/>
    </source>
</evidence>
<protein>
    <submittedName>
        <fullName evidence="1">Uncharacterized protein</fullName>
    </submittedName>
</protein>
<evidence type="ECO:0000313" key="1">
    <source>
        <dbReference type="EMBL" id="KAK8050996.1"/>
    </source>
</evidence>
<accession>A0ABR1TWG4</accession>
<dbReference type="EMBL" id="JAQQWK010000002">
    <property type="protein sequence ID" value="KAK8050996.1"/>
    <property type="molecule type" value="Genomic_DNA"/>
</dbReference>